<feature type="domain" description="HTH luxR-type" evidence="3">
    <location>
        <begin position="860"/>
        <end position="926"/>
    </location>
</feature>
<evidence type="ECO:0000256" key="2">
    <source>
        <dbReference type="ARBA" id="ARBA00022840"/>
    </source>
</evidence>
<dbReference type="GO" id="GO:0005524">
    <property type="term" value="F:ATP binding"/>
    <property type="evidence" value="ECO:0007669"/>
    <property type="project" value="UniProtKB-KW"/>
</dbReference>
<proteinExistence type="predicted"/>
<keyword evidence="2" id="KW-0067">ATP-binding</keyword>
<sequence length="929" mass="98207">METNTLREALERAKEGQGSVVVVGGPPGCGDPSLTKACVDGADEAGAVLLDAIASPAETGIPLGVAGQLFQSAELAGAVDDPQTLIREEGARLAGATGATGAADVEFEVLHRLHEAVLALGERAPVMVFVDEARYADDTSLRFLLFLARRIRESRVVVVVGESAHATPAASAAAGFHAELLRLPHCRQLRLAPLPPDAVAASLVGFVGRQEADALAAEVHEASGGNPLLVRALVQDYAEARAAAKDAPLPVFPGDRFRQAVSGLLRRGELAVLQMAQAFAVAGEDAPITVLSGAVGLAGDMVPRVIQALQGAGLMHEGRFRNPAVRRAVREDLSPDEATALNRSLAHLLYEEGAPASTVARHLLAGGGGDARWAVGVLEEAADEARAGQRFDLALRYLEFAHELCRDTARRAGIRTRIAGLAWHVRPAGVVRHLPRLIDAARAGHLSGGDTVALVWHLLWYGRFDEAVDALERLGDIPGGPDRRTAGELGVLRLAISASSPELLTHGSLAAPPPAGQDPASADVVVEPRLQGVAVLDTVLRRGADPSTVVHAEQALRRIQLGDKGPETAEPVTSALLALVYADRLDVAEPWFARLLGEDALQGSPSWQARIHAVQAEAALRRGALPAALGAAETALAQLPPAAWGVGLGLPLGTAVLAATGMGRYDKAAALLAQPVPDAMFQTRYGLHYLHARGCHHLATGGHYAALADFASCGELMRAWEMDLPGLVPWRTAAAQAWLHLDDRDQARRLIDEQLQRLSPGPSRTRATTLRVLAATGEPHRRAALLTEAVDMLEACGDHLELARALADLGHALHHDGHRSRARMVARRAYRSAMECKAGSLSEELQAGKDGLCSADSGAAASDLAQLSDAELRVAALAAQGMTNRKIAGRLFITVSTVEQHLTQVYRKLNVKHRKELPYGLHSAMRESA</sequence>
<keyword evidence="1" id="KW-0547">Nucleotide-binding</keyword>
<dbReference type="PRINTS" id="PR00038">
    <property type="entry name" value="HTHLUXR"/>
</dbReference>
<dbReference type="PANTHER" id="PTHR16305:SF35">
    <property type="entry name" value="TRANSCRIPTIONAL ACTIVATOR DOMAIN"/>
    <property type="match status" value="1"/>
</dbReference>
<dbReference type="EMBL" id="CP109546">
    <property type="protein sequence ID" value="WTZ14463.1"/>
    <property type="molecule type" value="Genomic_DNA"/>
</dbReference>
<dbReference type="GO" id="GO:0005737">
    <property type="term" value="C:cytoplasm"/>
    <property type="evidence" value="ECO:0007669"/>
    <property type="project" value="TreeGrafter"/>
</dbReference>
<dbReference type="Pfam" id="PF00196">
    <property type="entry name" value="GerE"/>
    <property type="match status" value="1"/>
</dbReference>
<dbReference type="InterPro" id="IPR000792">
    <property type="entry name" value="Tscrpt_reg_LuxR_C"/>
</dbReference>
<dbReference type="SMART" id="SM00421">
    <property type="entry name" value="HTH_LUXR"/>
    <property type="match status" value="1"/>
</dbReference>
<protein>
    <submittedName>
        <fullName evidence="4">Helix-turn-helix transcriptional regulator</fullName>
    </submittedName>
</protein>
<organism evidence="4">
    <name type="scientific">Streptomyces sp. NBC_01393</name>
    <dbReference type="NCBI Taxonomy" id="2903851"/>
    <lineage>
        <taxon>Bacteria</taxon>
        <taxon>Bacillati</taxon>
        <taxon>Actinomycetota</taxon>
        <taxon>Actinomycetes</taxon>
        <taxon>Kitasatosporales</taxon>
        <taxon>Streptomycetaceae</taxon>
        <taxon>Streptomyces</taxon>
    </lineage>
</organism>
<evidence type="ECO:0000313" key="4">
    <source>
        <dbReference type="EMBL" id="WTZ06624.1"/>
    </source>
</evidence>
<dbReference type="Pfam" id="PF13191">
    <property type="entry name" value="AAA_16"/>
    <property type="match status" value="1"/>
</dbReference>
<dbReference type="InterPro" id="IPR016032">
    <property type="entry name" value="Sig_transdc_resp-reg_C-effctor"/>
</dbReference>
<reference evidence="4" key="1">
    <citation type="submission" date="2022-10" db="EMBL/GenBank/DDBJ databases">
        <title>The complete genomes of actinobacterial strains from the NBC collection.</title>
        <authorList>
            <person name="Joergensen T.S."/>
            <person name="Alvarez Arevalo M."/>
            <person name="Sterndorff E.B."/>
            <person name="Faurdal D."/>
            <person name="Vuksanovic O."/>
            <person name="Mourched A.-S."/>
            <person name="Charusanti P."/>
            <person name="Shaw S."/>
            <person name="Blin K."/>
            <person name="Weber T."/>
        </authorList>
    </citation>
    <scope>NUCLEOTIDE SEQUENCE</scope>
    <source>
        <strain evidence="4">NBC_01393</strain>
    </source>
</reference>
<dbReference type="GO" id="GO:0004016">
    <property type="term" value="F:adenylate cyclase activity"/>
    <property type="evidence" value="ECO:0007669"/>
    <property type="project" value="TreeGrafter"/>
</dbReference>
<dbReference type="AlphaFoldDB" id="A0AAU3HR38"/>
<evidence type="ECO:0000259" key="3">
    <source>
        <dbReference type="PROSITE" id="PS50043"/>
    </source>
</evidence>
<evidence type="ECO:0000256" key="1">
    <source>
        <dbReference type="ARBA" id="ARBA00022741"/>
    </source>
</evidence>
<gene>
    <name evidence="4" type="ORF">OG699_00395</name>
    <name evidence="5" type="ORF">OG699_44870</name>
</gene>
<name>A0AAU3HR38_9ACTN</name>
<dbReference type="EMBL" id="CP109546">
    <property type="protein sequence ID" value="WTZ06624.1"/>
    <property type="molecule type" value="Genomic_DNA"/>
</dbReference>
<accession>A0AAU3HR38</accession>
<dbReference type="GO" id="GO:0006355">
    <property type="term" value="P:regulation of DNA-templated transcription"/>
    <property type="evidence" value="ECO:0007669"/>
    <property type="project" value="InterPro"/>
</dbReference>
<dbReference type="InterPro" id="IPR036388">
    <property type="entry name" value="WH-like_DNA-bd_sf"/>
</dbReference>
<evidence type="ECO:0000313" key="5">
    <source>
        <dbReference type="EMBL" id="WTZ14463.1"/>
    </source>
</evidence>
<dbReference type="PANTHER" id="PTHR16305">
    <property type="entry name" value="TESTICULAR SOLUBLE ADENYLYL CYCLASE"/>
    <property type="match status" value="1"/>
</dbReference>
<dbReference type="PROSITE" id="PS50043">
    <property type="entry name" value="HTH_LUXR_2"/>
    <property type="match status" value="1"/>
</dbReference>
<dbReference type="SUPFAM" id="SSF46894">
    <property type="entry name" value="C-terminal effector domain of the bipartite response regulators"/>
    <property type="match status" value="1"/>
</dbReference>
<dbReference type="CDD" id="cd06170">
    <property type="entry name" value="LuxR_C_like"/>
    <property type="match status" value="1"/>
</dbReference>
<dbReference type="GO" id="GO:0003677">
    <property type="term" value="F:DNA binding"/>
    <property type="evidence" value="ECO:0007669"/>
    <property type="project" value="InterPro"/>
</dbReference>
<dbReference type="Gene3D" id="1.10.10.10">
    <property type="entry name" value="Winged helix-like DNA-binding domain superfamily/Winged helix DNA-binding domain"/>
    <property type="match status" value="1"/>
</dbReference>
<dbReference type="InterPro" id="IPR041664">
    <property type="entry name" value="AAA_16"/>
</dbReference>